<evidence type="ECO:0000313" key="4">
    <source>
        <dbReference type="Proteomes" id="UP000265903"/>
    </source>
</evidence>
<evidence type="ECO:0000313" key="3">
    <source>
        <dbReference type="EMBL" id="RMJ02786.1"/>
    </source>
</evidence>
<accession>A0A3M2RBW7</accession>
<dbReference type="AlphaFoldDB" id="A0A3M2RBW7"/>
<proteinExistence type="predicted"/>
<dbReference type="RefSeq" id="WP_206074862.1">
    <property type="nucleotide sequence ID" value="NZ_QMDL01000003.1"/>
</dbReference>
<name>A0A3M2RBW7_9GAMM</name>
<evidence type="ECO:0000256" key="1">
    <source>
        <dbReference type="SAM" id="MobiDB-lite"/>
    </source>
</evidence>
<feature type="region of interest" description="Disordered" evidence="1">
    <location>
        <begin position="560"/>
        <end position="580"/>
    </location>
</feature>
<evidence type="ECO:0000256" key="2">
    <source>
        <dbReference type="SAM" id="Phobius"/>
    </source>
</evidence>
<reference evidence="3 4" key="1">
    <citation type="submission" date="2018-08" db="EMBL/GenBank/DDBJ databases">
        <title>Whole Genome Sequence of the Moderate Halophilic Marine Bacterium Marinobacter litoralis Sw-45.</title>
        <authorList>
            <person name="Musa H."/>
        </authorList>
    </citation>
    <scope>NUCLEOTIDE SEQUENCE [LARGE SCALE GENOMIC DNA]</scope>
    <source>
        <strain evidence="3 4">Sw-45</strain>
    </source>
</reference>
<keyword evidence="2" id="KW-0472">Membrane</keyword>
<dbReference type="Proteomes" id="UP000265903">
    <property type="component" value="Unassembled WGS sequence"/>
</dbReference>
<feature type="transmembrane region" description="Helical" evidence="2">
    <location>
        <begin position="14"/>
        <end position="33"/>
    </location>
</feature>
<dbReference type="PANTHER" id="PTHR30441">
    <property type="entry name" value="DUF748 DOMAIN-CONTAINING PROTEIN"/>
    <property type="match status" value="1"/>
</dbReference>
<feature type="region of interest" description="Disordered" evidence="1">
    <location>
        <begin position="344"/>
        <end position="366"/>
    </location>
</feature>
<comment type="caution">
    <text evidence="3">The sequence shown here is derived from an EMBL/GenBank/DDBJ whole genome shotgun (WGS) entry which is preliminary data.</text>
</comment>
<gene>
    <name evidence="3" type="ORF">DOQ08_02250</name>
</gene>
<dbReference type="InterPro" id="IPR052894">
    <property type="entry name" value="AsmA-related"/>
</dbReference>
<sequence length="939" mass="101488">MGQSVAGSHWVRNLLIGLCVLLVLYALAGFLLLPRWLQKELPGQLEQRMGWQAQVSDIRFNPFAFSLEADGFSAQDSDDRAVAAFEHLRVNLDVLQLTRGVVGFDDIHLTKPDVRLDLLEDYTVNFARDWQRANPSADEAAPEADKEASEPPKLYFRHLAIEDGRLLFRDFTQDDTVELQVEPLDLAIDDLATWSRGKEDSRYSITAAIGDQTLEWEGDLSLNPLYSEGRVRFSEVSYETLAKYLEPHLSWRLQDGRVTVESDYWLSNERGFQLETSNGALRVESLALALAEDLEEPALSIEALSVDGIGFDLAGREAQVGMVTIEQPFVSATRRADGRIDWQASLPAPAPSSEPEEQQRASSSDQAFRWSVRGVELTQGRVRWRDEATAQPAELELVDFGATLGELSHSMDEPASYDLSAKLASGGQITAKGQITPSPFNFEAALAGSGIALAAVDPYIQLGANVAVRDGKLGFDGNLDLDGQDAPITGTFSGSAQITDFDLRLPDQDGELMSWRLLRLAPVEFNVNPARLEIGTVTLEQPSLNLVRAEGGAHNVERIVKADPAPGVSEKSGDDASASKGDEPGFIFRIGELLIDDGTVGYTDRTLKPVFHTTFEALSGSVSGISNVPPQQGLVNLKGELAGGAPVTFEGTLGALGTDETSDLKLTMEDLSLPVLSPYLGRYLGYAVDAGKLDLALDYEITGTNLKASNQLILDQMRLGQSIASKEAVNAPVKLGLALLTDQQGIIEVDLPIEGDIANPDFRIGQVVMRTFVNLLVKAAASPFSMLGSLADFSGFSSEELGRVSFVPGKVALADGEAEKIAALAKALNDRPDLLLSIRGAAAPNADGLVLLKESMKAAGESVSGDAWADAQQEYQAGERQLPPEALSQLAARRGQAIFRLLKDTHGVPSGQLFTLDTSQQSELDEQGNVIVPFTLDVR</sequence>
<protein>
    <submittedName>
        <fullName evidence="3">AsmA family protein</fullName>
    </submittedName>
</protein>
<keyword evidence="4" id="KW-1185">Reference proteome</keyword>
<dbReference type="PANTHER" id="PTHR30441:SF8">
    <property type="entry name" value="DUF748 DOMAIN-CONTAINING PROTEIN"/>
    <property type="match status" value="1"/>
</dbReference>
<keyword evidence="2" id="KW-0812">Transmembrane</keyword>
<dbReference type="Pfam" id="PF05359">
    <property type="entry name" value="DUF748"/>
    <property type="match status" value="1"/>
</dbReference>
<dbReference type="GO" id="GO:0090313">
    <property type="term" value="P:regulation of protein targeting to membrane"/>
    <property type="evidence" value="ECO:0007669"/>
    <property type="project" value="TreeGrafter"/>
</dbReference>
<dbReference type="InterPro" id="IPR008023">
    <property type="entry name" value="DUF748"/>
</dbReference>
<organism evidence="3 4">
    <name type="scientific">Marinobacter litoralis</name>
    <dbReference type="NCBI Taxonomy" id="187981"/>
    <lineage>
        <taxon>Bacteria</taxon>
        <taxon>Pseudomonadati</taxon>
        <taxon>Pseudomonadota</taxon>
        <taxon>Gammaproteobacteria</taxon>
        <taxon>Pseudomonadales</taxon>
        <taxon>Marinobacteraceae</taxon>
        <taxon>Marinobacter</taxon>
    </lineage>
</organism>
<feature type="compositionally biased region" description="Low complexity" evidence="1">
    <location>
        <begin position="344"/>
        <end position="353"/>
    </location>
</feature>
<dbReference type="GO" id="GO:0005886">
    <property type="term" value="C:plasma membrane"/>
    <property type="evidence" value="ECO:0007669"/>
    <property type="project" value="TreeGrafter"/>
</dbReference>
<dbReference type="EMBL" id="QMDL01000003">
    <property type="protein sequence ID" value="RMJ02786.1"/>
    <property type="molecule type" value="Genomic_DNA"/>
</dbReference>
<keyword evidence="2" id="KW-1133">Transmembrane helix</keyword>